<dbReference type="WBParaSite" id="nRc.2.0.1.t15611-RA">
    <property type="protein sequence ID" value="nRc.2.0.1.t15611-RA"/>
    <property type="gene ID" value="nRc.2.0.1.g15611"/>
</dbReference>
<keyword evidence="1" id="KW-1185">Reference proteome</keyword>
<reference evidence="2" key="1">
    <citation type="submission" date="2022-11" db="UniProtKB">
        <authorList>
            <consortium name="WormBaseParasite"/>
        </authorList>
    </citation>
    <scope>IDENTIFICATION</scope>
</reference>
<evidence type="ECO:0000313" key="1">
    <source>
        <dbReference type="Proteomes" id="UP000887565"/>
    </source>
</evidence>
<evidence type="ECO:0000313" key="2">
    <source>
        <dbReference type="WBParaSite" id="nRc.2.0.1.t15611-RA"/>
    </source>
</evidence>
<proteinExistence type="predicted"/>
<accession>A0A915IP82</accession>
<name>A0A915IP82_ROMCU</name>
<dbReference type="AlphaFoldDB" id="A0A915IP82"/>
<protein>
    <submittedName>
        <fullName evidence="2">Ribosomal protein S3</fullName>
    </submittedName>
</protein>
<organism evidence="1 2">
    <name type="scientific">Romanomermis culicivorax</name>
    <name type="common">Nematode worm</name>
    <dbReference type="NCBI Taxonomy" id="13658"/>
    <lineage>
        <taxon>Eukaryota</taxon>
        <taxon>Metazoa</taxon>
        <taxon>Ecdysozoa</taxon>
        <taxon>Nematoda</taxon>
        <taxon>Enoplea</taxon>
        <taxon>Dorylaimia</taxon>
        <taxon>Mermithida</taxon>
        <taxon>Mermithoidea</taxon>
        <taxon>Mermithidae</taxon>
        <taxon>Romanomermis</taxon>
    </lineage>
</organism>
<sequence>NYSNFLFVGGRKFCGTRLIHQVRIINFAFGLKIWFIFCTFTENKESSTLNFLKSNFHIKYAIFCFYVSAFRDRQWNFLRFTGEKAVVRGRRHLATVSSGRNSRRFVKNEDVVGRRRSGTRNFDR</sequence>
<dbReference type="Proteomes" id="UP000887565">
    <property type="component" value="Unplaced"/>
</dbReference>